<sequence>MIKAAKKQLVLKRKQEGASLIEYAVIAALVVALAVAGFATLGGGLDTAFGNIVTSLTGGGD</sequence>
<evidence type="ECO:0000256" key="1">
    <source>
        <dbReference type="SAM" id="Phobius"/>
    </source>
</evidence>
<dbReference type="EMBL" id="JANKHG010000014">
    <property type="protein sequence ID" value="MCR2745636.1"/>
    <property type="molecule type" value="Genomic_DNA"/>
</dbReference>
<comment type="caution">
    <text evidence="2">The sequence shown here is derived from an EMBL/GenBank/DDBJ whole genome shotgun (WGS) entry which is preliminary data.</text>
</comment>
<proteinExistence type="predicted"/>
<gene>
    <name evidence="2" type="ORF">NSP04_03130</name>
</gene>
<keyword evidence="1" id="KW-0812">Transmembrane</keyword>
<reference evidence="2" key="1">
    <citation type="submission" date="2022-07" db="EMBL/GenBank/DDBJ databases">
        <authorList>
            <person name="Xamxidin M."/>
        </authorList>
    </citation>
    <scope>NUCLEOTIDE SEQUENCE</scope>
    <source>
        <strain evidence="2">YS8-69</strain>
    </source>
</reference>
<keyword evidence="3" id="KW-1185">Reference proteome</keyword>
<dbReference type="Pfam" id="PF04964">
    <property type="entry name" value="Flp_Fap"/>
    <property type="match status" value="1"/>
</dbReference>
<evidence type="ECO:0000313" key="2">
    <source>
        <dbReference type="EMBL" id="MCR2745636.1"/>
    </source>
</evidence>
<keyword evidence="1" id="KW-1133">Transmembrane helix</keyword>
<dbReference type="RefSeq" id="WP_257510882.1">
    <property type="nucleotide sequence ID" value="NZ_JANKHG010000014.1"/>
</dbReference>
<evidence type="ECO:0000313" key="3">
    <source>
        <dbReference type="Proteomes" id="UP001165267"/>
    </source>
</evidence>
<feature type="transmembrane region" description="Helical" evidence="1">
    <location>
        <begin position="20"/>
        <end position="41"/>
    </location>
</feature>
<organism evidence="2 3">
    <name type="scientific">Limnobacter parvus</name>
    <dbReference type="NCBI Taxonomy" id="2939690"/>
    <lineage>
        <taxon>Bacteria</taxon>
        <taxon>Pseudomonadati</taxon>
        <taxon>Pseudomonadota</taxon>
        <taxon>Betaproteobacteria</taxon>
        <taxon>Burkholderiales</taxon>
        <taxon>Burkholderiaceae</taxon>
        <taxon>Limnobacter</taxon>
    </lineage>
</organism>
<dbReference type="Proteomes" id="UP001165267">
    <property type="component" value="Unassembled WGS sequence"/>
</dbReference>
<dbReference type="InterPro" id="IPR007047">
    <property type="entry name" value="Flp_Fap"/>
</dbReference>
<keyword evidence="1" id="KW-0472">Membrane</keyword>
<protein>
    <submittedName>
        <fullName evidence="2">Flp family type IVb pilin</fullName>
    </submittedName>
</protein>
<accession>A0ABT1XFJ7</accession>
<name>A0ABT1XFJ7_9BURK</name>